<evidence type="ECO:0008006" key="4">
    <source>
        <dbReference type="Google" id="ProtNLM"/>
    </source>
</evidence>
<evidence type="ECO:0000256" key="1">
    <source>
        <dbReference type="SAM" id="Phobius"/>
    </source>
</evidence>
<name>A0A067MFT0_BOTB1</name>
<dbReference type="InParanoid" id="A0A067MFT0"/>
<keyword evidence="1" id="KW-0472">Membrane</keyword>
<organism evidence="2 3">
    <name type="scientific">Botryobasidium botryosum (strain FD-172 SS1)</name>
    <dbReference type="NCBI Taxonomy" id="930990"/>
    <lineage>
        <taxon>Eukaryota</taxon>
        <taxon>Fungi</taxon>
        <taxon>Dikarya</taxon>
        <taxon>Basidiomycota</taxon>
        <taxon>Agaricomycotina</taxon>
        <taxon>Agaricomycetes</taxon>
        <taxon>Cantharellales</taxon>
        <taxon>Botryobasidiaceae</taxon>
        <taxon>Botryobasidium</taxon>
    </lineage>
</organism>
<feature type="transmembrane region" description="Helical" evidence="1">
    <location>
        <begin position="48"/>
        <end position="74"/>
    </location>
</feature>
<accession>A0A067MFT0</accession>
<dbReference type="HOGENOM" id="CLU_2359428_0_0_1"/>
<gene>
    <name evidence="2" type="ORF">BOTBODRAFT_32417</name>
</gene>
<reference evidence="3" key="1">
    <citation type="journal article" date="2014" name="Proc. Natl. Acad. Sci. U.S.A.">
        <title>Extensive sampling of basidiomycete genomes demonstrates inadequacy of the white-rot/brown-rot paradigm for wood decay fungi.</title>
        <authorList>
            <person name="Riley R."/>
            <person name="Salamov A.A."/>
            <person name="Brown D.W."/>
            <person name="Nagy L.G."/>
            <person name="Floudas D."/>
            <person name="Held B.W."/>
            <person name="Levasseur A."/>
            <person name="Lombard V."/>
            <person name="Morin E."/>
            <person name="Otillar R."/>
            <person name="Lindquist E.A."/>
            <person name="Sun H."/>
            <person name="LaButti K.M."/>
            <person name="Schmutz J."/>
            <person name="Jabbour D."/>
            <person name="Luo H."/>
            <person name="Baker S.E."/>
            <person name="Pisabarro A.G."/>
            <person name="Walton J.D."/>
            <person name="Blanchette R.A."/>
            <person name="Henrissat B."/>
            <person name="Martin F."/>
            <person name="Cullen D."/>
            <person name="Hibbett D.S."/>
            <person name="Grigoriev I.V."/>
        </authorList>
    </citation>
    <scope>NUCLEOTIDE SEQUENCE [LARGE SCALE GENOMIC DNA]</scope>
    <source>
        <strain evidence="3">FD-172 SS1</strain>
    </source>
</reference>
<proteinExistence type="predicted"/>
<dbReference type="AlphaFoldDB" id="A0A067MFT0"/>
<keyword evidence="3" id="KW-1185">Reference proteome</keyword>
<dbReference type="Proteomes" id="UP000027195">
    <property type="component" value="Unassembled WGS sequence"/>
</dbReference>
<evidence type="ECO:0000313" key="2">
    <source>
        <dbReference type="EMBL" id="KDQ14668.1"/>
    </source>
</evidence>
<keyword evidence="1" id="KW-0812">Transmembrane</keyword>
<sequence length="96" mass="10463">MSFAYERPSSYCCNERSEDGTSMVLVTSKPDPPRRPYSQGRFSPATSILRFSLVTLIAVLAFAIIAVPSVFLLVSLRHAASVLSIAFLNPSPILDT</sequence>
<evidence type="ECO:0000313" key="3">
    <source>
        <dbReference type="Proteomes" id="UP000027195"/>
    </source>
</evidence>
<keyword evidence="1" id="KW-1133">Transmembrane helix</keyword>
<protein>
    <recommendedName>
        <fullName evidence="4">Transmembrane protein</fullName>
    </recommendedName>
</protein>
<dbReference type="EMBL" id="KL198036">
    <property type="protein sequence ID" value="KDQ14668.1"/>
    <property type="molecule type" value="Genomic_DNA"/>
</dbReference>